<organism evidence="1 2">
    <name type="scientific">Lolium multiflorum</name>
    <name type="common">Italian ryegrass</name>
    <name type="synonym">Lolium perenne subsp. multiflorum</name>
    <dbReference type="NCBI Taxonomy" id="4521"/>
    <lineage>
        <taxon>Eukaryota</taxon>
        <taxon>Viridiplantae</taxon>
        <taxon>Streptophyta</taxon>
        <taxon>Embryophyta</taxon>
        <taxon>Tracheophyta</taxon>
        <taxon>Spermatophyta</taxon>
        <taxon>Magnoliopsida</taxon>
        <taxon>Liliopsida</taxon>
        <taxon>Poales</taxon>
        <taxon>Poaceae</taxon>
        <taxon>BOP clade</taxon>
        <taxon>Pooideae</taxon>
        <taxon>Poodae</taxon>
        <taxon>Poeae</taxon>
        <taxon>Poeae Chloroplast Group 2 (Poeae type)</taxon>
        <taxon>Loliodinae</taxon>
        <taxon>Loliinae</taxon>
        <taxon>Lolium</taxon>
    </lineage>
</organism>
<sequence length="89" mass="9883">MAAIMVDNDDEYYFKNFIDTLSEEESDDDFFTDAALLIHEHIVSQIPVFGGPWARGRLGPKKRGTTSSTTTTSNPLRCSCRACFAVVFG</sequence>
<comment type="caution">
    <text evidence="1">The sequence shown here is derived from an EMBL/GenBank/DDBJ whole genome shotgun (WGS) entry which is preliminary data.</text>
</comment>
<protein>
    <submittedName>
        <fullName evidence="1">Uncharacterized protein</fullName>
    </submittedName>
</protein>
<evidence type="ECO:0000313" key="1">
    <source>
        <dbReference type="EMBL" id="KAK1686744.1"/>
    </source>
</evidence>
<dbReference type="AlphaFoldDB" id="A0AAD8TS26"/>
<reference evidence="1" key="1">
    <citation type="submission" date="2023-07" db="EMBL/GenBank/DDBJ databases">
        <title>A chromosome-level genome assembly of Lolium multiflorum.</title>
        <authorList>
            <person name="Chen Y."/>
            <person name="Copetti D."/>
            <person name="Kolliker R."/>
            <person name="Studer B."/>
        </authorList>
    </citation>
    <scope>NUCLEOTIDE SEQUENCE</scope>
    <source>
        <strain evidence="1">02402/16</strain>
        <tissue evidence="1">Leaf</tissue>
    </source>
</reference>
<dbReference type="Proteomes" id="UP001231189">
    <property type="component" value="Unassembled WGS sequence"/>
</dbReference>
<proteinExistence type="predicted"/>
<keyword evidence="2" id="KW-1185">Reference proteome</keyword>
<evidence type="ECO:0000313" key="2">
    <source>
        <dbReference type="Proteomes" id="UP001231189"/>
    </source>
</evidence>
<gene>
    <name evidence="1" type="ORF">QYE76_047592</name>
</gene>
<name>A0AAD8TS26_LOLMU</name>
<accession>A0AAD8TS26</accession>
<dbReference type="EMBL" id="JAUUTY010000002">
    <property type="protein sequence ID" value="KAK1686744.1"/>
    <property type="molecule type" value="Genomic_DNA"/>
</dbReference>